<dbReference type="Gene3D" id="3.60.21.10">
    <property type="match status" value="1"/>
</dbReference>
<evidence type="ECO:0000313" key="1">
    <source>
        <dbReference type="EMBL" id="KKL98395.1"/>
    </source>
</evidence>
<accession>A0A0F9IXH0</accession>
<sequence length="113" mass="13459">MDETLINSLKEYLKPKDTLYFLGDLSFKKASALKFFEALNNLEIEIHFIIGNHDSDEVIKLTKEFCITVSYLKDIIINKFIYEYHFHQYMWHLDDFKLSDLTGYGLIIIYDAY</sequence>
<proteinExistence type="predicted"/>
<organism evidence="1">
    <name type="scientific">marine sediment metagenome</name>
    <dbReference type="NCBI Taxonomy" id="412755"/>
    <lineage>
        <taxon>unclassified sequences</taxon>
        <taxon>metagenomes</taxon>
        <taxon>ecological metagenomes</taxon>
    </lineage>
</organism>
<reference evidence="1" key="1">
    <citation type="journal article" date="2015" name="Nature">
        <title>Complex archaea that bridge the gap between prokaryotes and eukaryotes.</title>
        <authorList>
            <person name="Spang A."/>
            <person name="Saw J.H."/>
            <person name="Jorgensen S.L."/>
            <person name="Zaremba-Niedzwiedzka K."/>
            <person name="Martijn J."/>
            <person name="Lind A.E."/>
            <person name="van Eijk R."/>
            <person name="Schleper C."/>
            <person name="Guy L."/>
            <person name="Ettema T.J."/>
        </authorList>
    </citation>
    <scope>NUCLEOTIDE SEQUENCE</scope>
</reference>
<dbReference type="AlphaFoldDB" id="A0A0F9IXH0"/>
<dbReference type="SUPFAM" id="SSF56300">
    <property type="entry name" value="Metallo-dependent phosphatases"/>
    <property type="match status" value="1"/>
</dbReference>
<protein>
    <recommendedName>
        <fullName evidence="2">Calcineurin-like phosphoesterase domain-containing protein</fullName>
    </recommendedName>
</protein>
<gene>
    <name evidence="1" type="ORF">LCGC14_1824840</name>
</gene>
<name>A0A0F9IXH0_9ZZZZ</name>
<dbReference type="InterPro" id="IPR029052">
    <property type="entry name" value="Metallo-depent_PP-like"/>
</dbReference>
<evidence type="ECO:0008006" key="2">
    <source>
        <dbReference type="Google" id="ProtNLM"/>
    </source>
</evidence>
<feature type="non-terminal residue" evidence="1">
    <location>
        <position position="113"/>
    </location>
</feature>
<dbReference type="EMBL" id="LAZR01017934">
    <property type="protein sequence ID" value="KKL98395.1"/>
    <property type="molecule type" value="Genomic_DNA"/>
</dbReference>
<comment type="caution">
    <text evidence="1">The sequence shown here is derived from an EMBL/GenBank/DDBJ whole genome shotgun (WGS) entry which is preliminary data.</text>
</comment>